<dbReference type="InterPro" id="IPR000577">
    <property type="entry name" value="Carb_kinase_FGGY"/>
</dbReference>
<dbReference type="GO" id="GO:0005829">
    <property type="term" value="C:cytosol"/>
    <property type="evidence" value="ECO:0007669"/>
    <property type="project" value="TreeGrafter"/>
</dbReference>
<dbReference type="NCBIfam" id="TIGR01311">
    <property type="entry name" value="glycerol_kin"/>
    <property type="match status" value="1"/>
</dbReference>
<proteinExistence type="inferred from homology"/>
<evidence type="ECO:0000256" key="3">
    <source>
        <dbReference type="ARBA" id="ARBA00022741"/>
    </source>
</evidence>
<dbReference type="STRING" id="1513271.XM47_14475"/>
<dbReference type="PANTHER" id="PTHR10196">
    <property type="entry name" value="SUGAR KINASE"/>
    <property type="match status" value="1"/>
</dbReference>
<dbReference type="EMBL" id="LAZL01000025">
    <property type="protein sequence ID" value="KMT64384.1"/>
    <property type="molecule type" value="Genomic_DNA"/>
</dbReference>
<evidence type="ECO:0000256" key="4">
    <source>
        <dbReference type="ARBA" id="ARBA00022777"/>
    </source>
</evidence>
<keyword evidence="5" id="KW-0319">Glycerol metabolism</keyword>
<keyword evidence="2" id="KW-0808">Transferase</keyword>
<dbReference type="SUPFAM" id="SSF53067">
    <property type="entry name" value="Actin-like ATPase domain"/>
    <property type="match status" value="2"/>
</dbReference>
<dbReference type="Pfam" id="PF02782">
    <property type="entry name" value="FGGY_C"/>
    <property type="match status" value="1"/>
</dbReference>
<evidence type="ECO:0000259" key="8">
    <source>
        <dbReference type="Pfam" id="PF00370"/>
    </source>
</evidence>
<dbReference type="InterPro" id="IPR018484">
    <property type="entry name" value="FGGY_N"/>
</dbReference>
<dbReference type="InterPro" id="IPR018483">
    <property type="entry name" value="Carb_kinase_FGGY_CS"/>
</dbReference>
<reference evidence="10 11" key="1">
    <citation type="submission" date="2015-04" db="EMBL/GenBank/DDBJ databases">
        <title>Draft Genome Sequence of the Novel Agar-Digesting Marine Bacterium Q1.</title>
        <authorList>
            <person name="Li Y."/>
            <person name="Li D."/>
            <person name="Chen G."/>
            <person name="Du Z."/>
        </authorList>
    </citation>
    <scope>NUCLEOTIDE SEQUENCE [LARGE SCALE GENOMIC DNA]</scope>
    <source>
        <strain evidence="10 11">Q1</strain>
    </source>
</reference>
<gene>
    <name evidence="10" type="ORF">XM47_14475</name>
</gene>
<feature type="domain" description="Carbohydrate kinase FGGY C-terminal" evidence="9">
    <location>
        <begin position="257"/>
        <end position="445"/>
    </location>
</feature>
<dbReference type="PROSITE" id="PS00933">
    <property type="entry name" value="FGGY_KINASES_1"/>
    <property type="match status" value="1"/>
</dbReference>
<organism evidence="10 11">
    <name type="scientific">Catenovulum maritimum</name>
    <dbReference type="NCBI Taxonomy" id="1513271"/>
    <lineage>
        <taxon>Bacteria</taxon>
        <taxon>Pseudomonadati</taxon>
        <taxon>Pseudomonadota</taxon>
        <taxon>Gammaproteobacteria</taxon>
        <taxon>Alteromonadales</taxon>
        <taxon>Alteromonadaceae</taxon>
        <taxon>Catenovulum</taxon>
    </lineage>
</organism>
<dbReference type="InterPro" id="IPR005999">
    <property type="entry name" value="Glycerol_kin"/>
</dbReference>
<keyword evidence="3" id="KW-0547">Nucleotide-binding</keyword>
<evidence type="ECO:0000256" key="1">
    <source>
        <dbReference type="ARBA" id="ARBA00009156"/>
    </source>
</evidence>
<dbReference type="CDD" id="cd07769">
    <property type="entry name" value="ASKHA_NBD_FGGY_GK"/>
    <property type="match status" value="1"/>
</dbReference>
<dbReference type="InterPro" id="IPR018485">
    <property type="entry name" value="FGGY_C"/>
</dbReference>
<dbReference type="OrthoDB" id="9805576at2"/>
<dbReference type="Pfam" id="PF00370">
    <property type="entry name" value="FGGY_N"/>
    <property type="match status" value="1"/>
</dbReference>
<dbReference type="InterPro" id="IPR043129">
    <property type="entry name" value="ATPase_NBD"/>
</dbReference>
<dbReference type="PANTHER" id="PTHR10196:SF69">
    <property type="entry name" value="GLYCEROL KINASE"/>
    <property type="match status" value="1"/>
</dbReference>
<dbReference type="GO" id="GO:0019563">
    <property type="term" value="P:glycerol catabolic process"/>
    <property type="evidence" value="ECO:0007669"/>
    <property type="project" value="TreeGrafter"/>
</dbReference>
<evidence type="ECO:0000313" key="10">
    <source>
        <dbReference type="EMBL" id="KMT64384.1"/>
    </source>
</evidence>
<dbReference type="PIRSF" id="PIRSF000538">
    <property type="entry name" value="GlpK"/>
    <property type="match status" value="1"/>
</dbReference>
<dbReference type="GO" id="GO:0006072">
    <property type="term" value="P:glycerol-3-phosphate metabolic process"/>
    <property type="evidence" value="ECO:0007669"/>
    <property type="project" value="InterPro"/>
</dbReference>
<dbReference type="Proteomes" id="UP000037600">
    <property type="component" value="Unassembled WGS sequence"/>
</dbReference>
<dbReference type="GO" id="GO:0004370">
    <property type="term" value="F:glycerol kinase activity"/>
    <property type="evidence" value="ECO:0007669"/>
    <property type="project" value="InterPro"/>
</dbReference>
<evidence type="ECO:0000256" key="5">
    <source>
        <dbReference type="ARBA" id="ARBA00022798"/>
    </source>
</evidence>
<dbReference type="FunFam" id="3.30.420.40:FF:000008">
    <property type="entry name" value="Glycerol kinase"/>
    <property type="match status" value="1"/>
</dbReference>
<dbReference type="Gene3D" id="3.30.420.40">
    <property type="match status" value="2"/>
</dbReference>
<comment type="similarity">
    <text evidence="1">Belongs to the FGGY kinase family.</text>
</comment>
<evidence type="ECO:0000256" key="2">
    <source>
        <dbReference type="ARBA" id="ARBA00022679"/>
    </source>
</evidence>
<sequence length="498" mass="55015">MSVIISFDLGTTSCRAIAFDTNAKILAQAQQASQLSFPQADWVEQDGEEIWQQQLAVFEQLLAELKLSPDDILAIGITNQRESCLIWDKATGQALTPVISWQDKRTQAECRKIRETNKSDWIKRKTGLIPDAYFSATKLAWLLDNDESLRQRADNNQVAFGTLDSWLVWKMSQGKQHITDVSNASRTMLFNIESLEWDHELLSFFNIPKSILPSVVDSSGQLANFEYQGSQIPICGIAGDQQAALFGQACFDSGQAKNTYGTGCFLLANIGSELKFSQHNLLTTLAWRFNGETYYAFEGSVFIAGAAIEWLINKLDVIASTNEIQALITQAKPSSEVVFVPAFVGLGAPYWQSNAKAAVFGLGLDDGKAELTKACIESLALQSKDLLDAMISDLGSNLTLLNIDGGAVRNKYLVQFQADILANTQVKVTTEIELTAIGAAYLAGLGCGLWQQDQLRVFNQASEKQTYTTNMTEEKRQSVLSNWRKAIDALRLWAGERS</sequence>
<dbReference type="RefSeq" id="WP_048693992.1">
    <property type="nucleotide sequence ID" value="NZ_KQ130498.1"/>
</dbReference>
<dbReference type="NCBIfam" id="NF000756">
    <property type="entry name" value="PRK00047.1"/>
    <property type="match status" value="1"/>
</dbReference>
<keyword evidence="6" id="KW-0067">ATP-binding</keyword>
<dbReference type="AlphaFoldDB" id="A0A0J8GSX3"/>
<name>A0A0J8GSX3_9ALTE</name>
<evidence type="ECO:0000313" key="11">
    <source>
        <dbReference type="Proteomes" id="UP000037600"/>
    </source>
</evidence>
<comment type="caution">
    <text evidence="10">The sequence shown here is derived from an EMBL/GenBank/DDBJ whole genome shotgun (WGS) entry which is preliminary data.</text>
</comment>
<dbReference type="GO" id="GO:0005524">
    <property type="term" value="F:ATP binding"/>
    <property type="evidence" value="ECO:0007669"/>
    <property type="project" value="UniProtKB-KW"/>
</dbReference>
<protein>
    <recommendedName>
        <fullName evidence="7">ATP:glycerol 3-phosphotransferase</fullName>
    </recommendedName>
</protein>
<dbReference type="PATRIC" id="fig|1513271.3.peg.2979"/>
<keyword evidence="4" id="KW-0418">Kinase</keyword>
<keyword evidence="11" id="KW-1185">Reference proteome</keyword>
<evidence type="ECO:0000256" key="7">
    <source>
        <dbReference type="ARBA" id="ARBA00043149"/>
    </source>
</evidence>
<accession>A0A0J8GSX3</accession>
<evidence type="ECO:0000256" key="6">
    <source>
        <dbReference type="ARBA" id="ARBA00022840"/>
    </source>
</evidence>
<feature type="domain" description="Carbohydrate kinase FGGY N-terminal" evidence="8">
    <location>
        <begin position="3"/>
        <end position="247"/>
    </location>
</feature>
<evidence type="ECO:0000259" key="9">
    <source>
        <dbReference type="Pfam" id="PF02782"/>
    </source>
</evidence>